<dbReference type="KEGG" id="pna:Pnap_0428"/>
<organism evidence="2 3">
    <name type="scientific">Polaromonas naphthalenivorans (strain CJ2)</name>
    <dbReference type="NCBI Taxonomy" id="365044"/>
    <lineage>
        <taxon>Bacteria</taxon>
        <taxon>Pseudomonadati</taxon>
        <taxon>Pseudomonadota</taxon>
        <taxon>Betaproteobacteria</taxon>
        <taxon>Burkholderiales</taxon>
        <taxon>Comamonadaceae</taxon>
        <taxon>Polaromonas</taxon>
    </lineage>
</organism>
<dbReference type="EMBL" id="CP000529">
    <property type="protein sequence ID" value="ABM35750.1"/>
    <property type="molecule type" value="Genomic_DNA"/>
</dbReference>
<evidence type="ECO:0008006" key="4">
    <source>
        <dbReference type="Google" id="ProtNLM"/>
    </source>
</evidence>
<feature type="compositionally biased region" description="Basic and acidic residues" evidence="1">
    <location>
        <begin position="143"/>
        <end position="162"/>
    </location>
</feature>
<dbReference type="PANTHER" id="PTHR33627:SF1">
    <property type="entry name" value="TRANSPOSASE"/>
    <property type="match status" value="1"/>
</dbReference>
<dbReference type="SUPFAM" id="SSF53098">
    <property type="entry name" value="Ribonuclease H-like"/>
    <property type="match status" value="1"/>
</dbReference>
<dbReference type="InterPro" id="IPR039365">
    <property type="entry name" value="IS701-like"/>
</dbReference>
<dbReference type="InterPro" id="IPR012337">
    <property type="entry name" value="RNaseH-like_sf"/>
</dbReference>
<evidence type="ECO:0000313" key="3">
    <source>
        <dbReference type="Proteomes" id="UP000000644"/>
    </source>
</evidence>
<dbReference type="STRING" id="365044.Pnap_0428"/>
<evidence type="ECO:0000256" key="1">
    <source>
        <dbReference type="SAM" id="MobiDB-lite"/>
    </source>
</evidence>
<reference evidence="3" key="1">
    <citation type="journal article" date="2009" name="Environ. Microbiol.">
        <title>The genome of Polaromonas naphthalenivorans strain CJ2, isolated from coal tar-contaminated sediment, reveals physiological and metabolic versatility and evolution through extensive horizontal gene transfer.</title>
        <authorList>
            <person name="Yagi J.M."/>
            <person name="Sims D."/>
            <person name="Brettin T."/>
            <person name="Bruce D."/>
            <person name="Madsen E.L."/>
        </authorList>
    </citation>
    <scope>NUCLEOTIDE SEQUENCE [LARGE SCALE GENOMIC DNA]</scope>
    <source>
        <strain evidence="3">CJ2</strain>
    </source>
</reference>
<protein>
    <recommendedName>
        <fullName evidence="4">Transposase IS4-like domain-containing protein</fullName>
    </recommendedName>
</protein>
<dbReference type="AlphaFoldDB" id="A1VJC2"/>
<keyword evidence="3" id="KW-1185">Reference proteome</keyword>
<dbReference type="PANTHER" id="PTHR33627">
    <property type="entry name" value="TRANSPOSASE"/>
    <property type="match status" value="1"/>
</dbReference>
<dbReference type="eggNOG" id="COG5659">
    <property type="taxonomic scope" value="Bacteria"/>
</dbReference>
<gene>
    <name evidence="2" type="ordered locus">Pnap_0428</name>
</gene>
<evidence type="ECO:0000313" key="2">
    <source>
        <dbReference type="EMBL" id="ABM35750.1"/>
    </source>
</evidence>
<accession>A1VJC2</accession>
<sequence>MPSGPAGKQACTNRPHIRLQPPLNLYSANACFLGGVHISADYFTNHPADTPRITLVRAIKARWACEQAHQQLKDELGLDHYEGRSWLGLHHHALLSMIAFGYLQHRRLASALQAGKKTGIQCTGSPATAVIAGGTPRHHRHASSRDLRSVPSLQRHDRPASA</sequence>
<dbReference type="Proteomes" id="UP000000644">
    <property type="component" value="Chromosome"/>
</dbReference>
<proteinExistence type="predicted"/>
<feature type="region of interest" description="Disordered" evidence="1">
    <location>
        <begin position="130"/>
        <end position="162"/>
    </location>
</feature>
<dbReference type="HOGENOM" id="CLU_1633865_0_0_4"/>
<name>A1VJC2_POLNA</name>